<dbReference type="EMBL" id="CABL01000001">
    <property type="protein sequence ID" value="CBH74474.1"/>
    <property type="molecule type" value="Genomic_DNA"/>
</dbReference>
<dbReference type="InterPro" id="IPR010985">
    <property type="entry name" value="Ribbon_hlx_hlx"/>
</dbReference>
<protein>
    <submittedName>
        <fullName evidence="2">Putative Methionine repressor-like</fullName>
    </submittedName>
</protein>
<comment type="caution">
    <text evidence="2">The sequence shown here is derived from an EMBL/GenBank/DDBJ whole genome shotgun (WGS) entry which is preliminary data.</text>
</comment>
<reference evidence="2" key="1">
    <citation type="submission" date="2009-10" db="EMBL/GenBank/DDBJ databases">
        <title>Diversity of trophic interactions inside an arsenic-rich microbial ecosystem.</title>
        <authorList>
            <person name="Bertin P.N."/>
            <person name="Heinrich-Salmeron A."/>
            <person name="Pelletier E."/>
            <person name="Goulhen-Chollet F."/>
            <person name="Arsene-Ploetze F."/>
            <person name="Gallien S."/>
            <person name="Calteau A."/>
            <person name="Vallenet D."/>
            <person name="Casiot C."/>
            <person name="Chane-Woon-Ming B."/>
            <person name="Giloteaux L."/>
            <person name="Barakat M."/>
            <person name="Bonnefoy V."/>
            <person name="Bruneel O."/>
            <person name="Chandler M."/>
            <person name="Cleiss J."/>
            <person name="Duran R."/>
            <person name="Elbaz-Poulichet F."/>
            <person name="Fonknechten N."/>
            <person name="Lauga B."/>
            <person name="Mornico D."/>
            <person name="Ortet P."/>
            <person name="Schaeffer C."/>
            <person name="Siguier P."/>
            <person name="Alexander Thil Smith A."/>
            <person name="Van Dorsselaer A."/>
            <person name="Weissenbach J."/>
            <person name="Medigue C."/>
            <person name="Le Paslier D."/>
        </authorList>
    </citation>
    <scope>NUCLEOTIDE SEQUENCE</scope>
</reference>
<dbReference type="AlphaFoldDB" id="E6PDC2"/>
<keyword evidence="1" id="KW-1277">Toxin-antitoxin system</keyword>
<gene>
    <name evidence="2" type="ORF">CARN1_2361</name>
</gene>
<dbReference type="InterPro" id="IPR014795">
    <property type="entry name" value="TacA_1-like"/>
</dbReference>
<accession>E6PDC2</accession>
<dbReference type="PANTHER" id="PTHR35401">
    <property type="entry name" value="COPG FAMILY HELIX-TURN-HELIX PROTEIN-RELATED-RELATED"/>
    <property type="match status" value="1"/>
</dbReference>
<sequence>MPAPLPRRRERLEIRLTADERALIERAAHLHTAGDLSRMITTIAVDAARAIIREHEITEINATTRAAFYAALLETAENPALAGLFSQPPPEGYDF</sequence>
<dbReference type="GO" id="GO:0006355">
    <property type="term" value="P:regulation of DNA-templated transcription"/>
    <property type="evidence" value="ECO:0007669"/>
    <property type="project" value="InterPro"/>
</dbReference>
<dbReference type="Pfam" id="PF08681">
    <property type="entry name" value="TacA1"/>
    <property type="match status" value="1"/>
</dbReference>
<dbReference type="SUPFAM" id="SSF47598">
    <property type="entry name" value="Ribbon-helix-helix"/>
    <property type="match status" value="1"/>
</dbReference>
<evidence type="ECO:0000256" key="1">
    <source>
        <dbReference type="ARBA" id="ARBA00022649"/>
    </source>
</evidence>
<dbReference type="Gene3D" id="1.20.5.780">
    <property type="entry name" value="Single helix bin"/>
    <property type="match status" value="1"/>
</dbReference>
<evidence type="ECO:0000313" key="2">
    <source>
        <dbReference type="EMBL" id="CBH74474.1"/>
    </source>
</evidence>
<name>E6PDC2_9ZZZZ</name>
<organism evidence="2">
    <name type="scientific">mine drainage metagenome</name>
    <dbReference type="NCBI Taxonomy" id="410659"/>
    <lineage>
        <taxon>unclassified sequences</taxon>
        <taxon>metagenomes</taxon>
        <taxon>ecological metagenomes</taxon>
    </lineage>
</organism>
<proteinExistence type="predicted"/>